<feature type="transmembrane region" description="Helical" evidence="1">
    <location>
        <begin position="7"/>
        <end position="31"/>
    </location>
</feature>
<dbReference type="InterPro" id="IPR011836">
    <property type="entry name" value="YhdP"/>
</dbReference>
<accession>A0AB38YD43</accession>
<evidence type="ECO:0000259" key="2">
    <source>
        <dbReference type="Pfam" id="PF13116"/>
    </source>
</evidence>
<protein>
    <recommendedName>
        <fullName evidence="2">YhdP central domain-containing protein</fullName>
    </recommendedName>
</protein>
<dbReference type="InterPro" id="IPR025263">
    <property type="entry name" value="YhdP_central"/>
</dbReference>
<sequence length="1312" mass="145182">MVEPTRLFYFGRAVWRSLAMVALLLVVYVIIGRQLAPMVSRTVPVVESYLSEWLQQPVSIGSIQGEWRGFGPVFTVREVSIGDHFDLDNLVLEPALIASLVKQDLIFFRLVATGASLDVERIDGRWQVPAFLAFESDSRVRRSLLQIYDQLLAQDSLQFRNIELHLSDGQQTLDILLADVFIISSSDQHAVRGDLIIDPNGQSTLAGIQLEARNTRTAPDLRLYFEHERLDVSDSLTLLGLSDLASQFGVAQVAVAGEWWLDWRDQRVQSVQASLNSGAVQFWPESLPRQQELQQLQAVVRWQPGSEHDDETWDIDNLSFLYNEALWSPSTHQLVRNADSYRFTASRLNLQTIGEIVQPWMSFDLFNRHNLDGELTNFFVHIPTNDDGLVLRDIEVSGELAAGRFDADGNFPGFQNVEGRFQAGLMQGELVVSSSPLQVQLPRVMPEDFFLHAQNATVGWRVSDHGDLSLATNDMSLVWQGVGQLRGRLAASLGLTANSQLAEPVLALSLAGERLDADSLSSALPLALNTGVQRWIRDNVHFLDSRHWAVALPNVLAPDVRTVTGLITADVERANVRFHPEWPDVASASGRFWMDHRGFEVHVDSASFANIDLSDGRVRLPFTDKGAVLYVETPLAGQANDGWRVVTDTPLRELLSPALLGWFVEGETMGHLSLAVPFSDEPIYADVQLDIKDGTLVLPDQELAFSALNGPLSINSVHGLHSSNIRGQFFGEPLQVGLQTLTDPAGNWVFDFSADGSVPVNALGDWLDNPLLATLNGKVAYQGSMRIVDGWPTFNILSDLVGLEIPSPRPIGKSAEEARPLQLVIETGEAQGVSFAYGQHVQGEVRADARWNLTQGAIGIGRPPRAMEQQRLLADLVIDELDADAWWQEIQRIREVFRRAGTPMAAGESGIIAEATVRAERTLLLGQTFNQMDVAMNQNTDGLTAQIRADEVRGIIGVSGEPGDPMVLILDYLNLRTEQADETEQEHPADDVPPPAYAYDPENDPFSGYEPSDLPPMQVELRRLLVNDVDFGYWSFDLENDASRVSVRNLAGIVRHVEVDGEMDWRFAENNRQSTHLTLNVRAGNIARFLQASDYTPIIDSQSFRGSADVSWPGSPLYFAGQALVGSVNFNMRNGAIYEMEEFDSIKLIGLMNVTRIFRRLSLDFRDVLNAGFSYDQVTGDLVLNQGLISVGNRLVLDGSGAKMFFNGSYSVPDDALDAEGVIIARVTNAAGLVALGAGVAPPVALLVIFGERAFERELERLFSVRTEITGSIRDPRVVATRLFDSNIRGNDATIEERVRELFGPELRSQQQ</sequence>
<keyword evidence="1" id="KW-0472">Membrane</keyword>
<organism evidence="3">
    <name type="scientific">Salinispirillum sp. LH 10-3-1</name>
    <dbReference type="NCBI Taxonomy" id="2952525"/>
    <lineage>
        <taxon>Bacteria</taxon>
        <taxon>Pseudomonadati</taxon>
        <taxon>Pseudomonadota</taxon>
        <taxon>Gammaproteobacteria</taxon>
        <taxon>Oceanospirillales</taxon>
        <taxon>Saccharospirillaceae</taxon>
        <taxon>Salinispirillum</taxon>
    </lineage>
</organism>
<feature type="domain" description="YhdP central" evidence="2">
    <location>
        <begin position="5"/>
        <end position="1278"/>
    </location>
</feature>
<keyword evidence="1" id="KW-0812">Transmembrane</keyword>
<keyword evidence="1" id="KW-1133">Transmembrane helix</keyword>
<dbReference type="PANTHER" id="PTHR38690:SF1">
    <property type="entry name" value="PROTEASE"/>
    <property type="match status" value="1"/>
</dbReference>
<evidence type="ECO:0000256" key="1">
    <source>
        <dbReference type="SAM" id="Phobius"/>
    </source>
</evidence>
<proteinExistence type="predicted"/>
<dbReference type="PANTHER" id="PTHR38690">
    <property type="entry name" value="PROTEASE-RELATED"/>
    <property type="match status" value="1"/>
</dbReference>
<dbReference type="RefSeq" id="WP_304994374.1">
    <property type="nucleotide sequence ID" value="NZ_CP101717.1"/>
</dbReference>
<dbReference type="Pfam" id="PF13116">
    <property type="entry name" value="YhdP"/>
    <property type="match status" value="1"/>
</dbReference>
<reference evidence="3" key="1">
    <citation type="submission" date="2022-07" db="EMBL/GenBank/DDBJ databases">
        <title>Complete genome sequence of Salinispirillum sp. LH10-3-1 capable of multiple carbohydrate inversion isolated from a soda lake.</title>
        <authorList>
            <person name="Liu J."/>
            <person name="Zhai Y."/>
            <person name="Zhang H."/>
            <person name="Yang H."/>
            <person name="Qu J."/>
            <person name="Li J."/>
        </authorList>
    </citation>
    <scope>NUCLEOTIDE SEQUENCE</scope>
    <source>
        <strain evidence="3">LH 10-3-1</strain>
    </source>
</reference>
<name>A0AB38YD43_9GAMM</name>
<gene>
    <name evidence="3" type="ORF">NFC81_10155</name>
</gene>
<evidence type="ECO:0000313" key="3">
    <source>
        <dbReference type="EMBL" id="WLD57087.1"/>
    </source>
</evidence>
<dbReference type="EMBL" id="CP101717">
    <property type="protein sequence ID" value="WLD57087.1"/>
    <property type="molecule type" value="Genomic_DNA"/>
</dbReference>